<evidence type="ECO:0000259" key="2">
    <source>
        <dbReference type="Pfam" id="PF17389"/>
    </source>
</evidence>
<organism evidence="4 5">
    <name type="scientific">Bacteroides ovatus</name>
    <dbReference type="NCBI Taxonomy" id="28116"/>
    <lineage>
        <taxon>Bacteria</taxon>
        <taxon>Pseudomonadati</taxon>
        <taxon>Bacteroidota</taxon>
        <taxon>Bacteroidia</taxon>
        <taxon>Bacteroidales</taxon>
        <taxon>Bacteroidaceae</taxon>
        <taxon>Bacteroides</taxon>
    </lineage>
</organism>
<reference evidence="4 5" key="1">
    <citation type="submission" date="2016-10" db="EMBL/GenBank/DDBJ databases">
        <authorList>
            <person name="de Groot N.N."/>
        </authorList>
    </citation>
    <scope>NUCLEOTIDE SEQUENCE [LARGE SCALE GENOMIC DNA]</scope>
    <source>
        <strain evidence="4 5">NLAE-zl-C500</strain>
    </source>
</reference>
<dbReference type="Gene3D" id="2.60.120.260">
    <property type="entry name" value="Galactose-binding domain-like"/>
    <property type="match status" value="2"/>
</dbReference>
<dbReference type="SUPFAM" id="SSF49785">
    <property type="entry name" value="Galactose-binding domain-like"/>
    <property type="match status" value="1"/>
</dbReference>
<dbReference type="Pfam" id="PF17389">
    <property type="entry name" value="Bac_rhamnosid6H"/>
    <property type="match status" value="1"/>
</dbReference>
<accession>A0A1G6GAB0</accession>
<evidence type="ECO:0000259" key="3">
    <source>
        <dbReference type="Pfam" id="PF17390"/>
    </source>
</evidence>
<feature type="domain" description="Alpha-L-rhamnosidase six-hairpin glycosidase" evidence="2">
    <location>
        <begin position="402"/>
        <end position="650"/>
    </location>
</feature>
<dbReference type="Pfam" id="PF17390">
    <property type="entry name" value="Bac_rhamnosid_C"/>
    <property type="match status" value="1"/>
</dbReference>
<evidence type="ECO:0000259" key="1">
    <source>
        <dbReference type="Pfam" id="PF08531"/>
    </source>
</evidence>
<dbReference type="EMBL" id="FMYE01000055">
    <property type="protein sequence ID" value="SDB78924.1"/>
    <property type="molecule type" value="Genomic_DNA"/>
</dbReference>
<dbReference type="InterPro" id="IPR008928">
    <property type="entry name" value="6-hairpin_glycosidase_sf"/>
</dbReference>
<name>A0A1G6GAB0_BACOV</name>
<evidence type="ECO:0000313" key="5">
    <source>
        <dbReference type="Proteomes" id="UP000183670"/>
    </source>
</evidence>
<dbReference type="Pfam" id="PF08531">
    <property type="entry name" value="Bac_rhamnosid_N"/>
    <property type="match status" value="1"/>
</dbReference>
<sequence>MKTRVLIFLSLFYSYSLGAQIRLEGYRQADINPVLLTGQWKAYWISMPGEADNIYGVYHMRKTFELDEVPSRFIVHVTADNRYKLYLNGRFVSLGPARGDIYNWNFETVDLAPFLKRGKNVLAAVVWNYAEQKPVAQISFNQTGFLLQGNTDIEAIVNTDTSWLCMKNEAYAPWCKSVLGYYAAGPGELLSASKHPWGWEQPTYDDSEWLPAHAGIEGAVKGVRNYPGRLLVPCPIPPMDLQLERFEAVRIVEGVKTPTEFLKTKTSLTVPANSKVRLLLDHGKLTTGYLSLLFSRGKDAKITIAYAEALYEKEKQGASMSYPFPVKGNRNEVKGKRFIGYEDKVIADGGEGRNFTTLWWRTWRYVNLTISTTDEPLVLEDVYSTFSAYPFQSEIAFSAPGHDELNKMLEIGWRTARLCANETYMDCPYYEQLQYFGDTRIQVMISLYNTHDAYMVKNAIEQGRQSIVADGITMSRYPSNLHQFISSFSLWWICTGHDYWMYRGDEDYMKTLLPAYRGVLSWYEQWLKPDHSLGYVPHWFFADWAAGFEAGEPVREREGNSAFQDLMYLLTLESAARMEQAFGILSMAEHYRQVASAIRETIQKKYWNATRGLFADTYDHRSFSQHVNSLAILAGIVTGEEAVGVMERTLNDSSLIQATIYFRYYVHQALKIAGMGDRLLDNLQIWRDQMRLGLTTWAEMPEPTRSDCHAWGASPNIELFRILLGIDSNAPGFKSVRIAPSLGNLKEVSGTMPHPAGSITVSYKLNRKGKLTARLVLPENTNGVFVWKGKNYQLKSGEQVLTVE</sequence>
<gene>
    <name evidence="4" type="ORF">SAMN05192581_10554</name>
</gene>
<dbReference type="GO" id="GO:0005975">
    <property type="term" value="P:carbohydrate metabolic process"/>
    <property type="evidence" value="ECO:0007669"/>
    <property type="project" value="InterPro"/>
</dbReference>
<feature type="domain" description="Alpha-L-rhamnosidase C-terminal" evidence="3">
    <location>
        <begin position="725"/>
        <end position="793"/>
    </location>
</feature>
<evidence type="ECO:0000313" key="4">
    <source>
        <dbReference type="EMBL" id="SDB78924.1"/>
    </source>
</evidence>
<dbReference type="PANTHER" id="PTHR34987">
    <property type="entry name" value="C, PUTATIVE (AFU_ORTHOLOGUE AFUA_3G02880)-RELATED"/>
    <property type="match status" value="1"/>
</dbReference>
<dbReference type="RefSeq" id="WP_074559582.1">
    <property type="nucleotide sequence ID" value="NZ_FMYE01000055.1"/>
</dbReference>
<dbReference type="InterPro" id="IPR012341">
    <property type="entry name" value="6hp_glycosidase-like_sf"/>
</dbReference>
<dbReference type="SUPFAM" id="SSF48208">
    <property type="entry name" value="Six-hairpin glycosidases"/>
    <property type="match status" value="1"/>
</dbReference>
<proteinExistence type="predicted"/>
<dbReference type="InterPro" id="IPR013737">
    <property type="entry name" value="Bac_rhamnosid_N"/>
</dbReference>
<dbReference type="InterPro" id="IPR035398">
    <property type="entry name" value="Bac_rhamnosid_C"/>
</dbReference>
<dbReference type="Proteomes" id="UP000183670">
    <property type="component" value="Unassembled WGS sequence"/>
</dbReference>
<dbReference type="InterPro" id="IPR035396">
    <property type="entry name" value="Bac_rhamnosid6H"/>
</dbReference>
<dbReference type="Gene3D" id="1.50.10.10">
    <property type="match status" value="1"/>
</dbReference>
<dbReference type="AlphaFoldDB" id="A0A1G6GAB0"/>
<protein>
    <submittedName>
        <fullName evidence="4">Alpha-L-rhamnosidase N-terminal domain-containing protein</fullName>
    </submittedName>
</protein>
<dbReference type="PANTHER" id="PTHR34987:SF2">
    <property type="entry name" value="B, PUTATIVE (AFU_ORTHOLOGUE AFUA_7G05040)-RELATED"/>
    <property type="match status" value="1"/>
</dbReference>
<dbReference type="InterPro" id="IPR008979">
    <property type="entry name" value="Galactose-bd-like_sf"/>
</dbReference>
<dbReference type="Gene3D" id="2.60.420.10">
    <property type="entry name" value="Maltose phosphorylase, domain 3"/>
    <property type="match status" value="1"/>
</dbReference>
<feature type="domain" description="Bacterial alpha-L-rhamnosidase N-terminal" evidence="1">
    <location>
        <begin position="73"/>
        <end position="214"/>
    </location>
</feature>